<gene>
    <name evidence="2" type="ORF">SAPIO_CDS7521</name>
</gene>
<accession>A0A084G235</accession>
<evidence type="ECO:0000256" key="1">
    <source>
        <dbReference type="SAM" id="SignalP"/>
    </source>
</evidence>
<dbReference type="OrthoDB" id="10454790at2759"/>
<dbReference type="KEGG" id="sapo:SAPIO_CDS7521"/>
<evidence type="ECO:0000313" key="3">
    <source>
        <dbReference type="Proteomes" id="UP000028545"/>
    </source>
</evidence>
<reference evidence="2 3" key="1">
    <citation type="journal article" date="2014" name="Genome Announc.">
        <title>Draft genome sequence of the pathogenic fungus Scedosporium apiospermum.</title>
        <authorList>
            <person name="Vandeputte P."/>
            <person name="Ghamrawi S."/>
            <person name="Rechenmann M."/>
            <person name="Iltis A."/>
            <person name="Giraud S."/>
            <person name="Fleury M."/>
            <person name="Thornton C."/>
            <person name="Delhaes L."/>
            <person name="Meyer W."/>
            <person name="Papon N."/>
            <person name="Bouchara J.P."/>
        </authorList>
    </citation>
    <scope>NUCLEOTIDE SEQUENCE [LARGE SCALE GENOMIC DNA]</scope>
    <source>
        <strain evidence="2 3">IHEM 14462</strain>
    </source>
</reference>
<proteinExistence type="predicted"/>
<sequence>MKFTSIFVGALATLAAAAPAPKEAEEKRGFSLGGFNQFATGVQFGSGFDVLGANNFAFNNLNIAYLAAFNGFRNDIFSSLIINQGLAFDPFSDLFAFGAGNQFLQLNHILGLQSALLLSWLGNAGLINGVNFAGGVVPFVDFGTLGGFISPFSQFSLGIDQVITTQITSFVQPTGLLSAGTLNSLGFGSGVFKE</sequence>
<dbReference type="RefSeq" id="XP_016641196.1">
    <property type="nucleotide sequence ID" value="XM_016789369.1"/>
</dbReference>
<name>A0A084G235_PSEDA</name>
<comment type="caution">
    <text evidence="2">The sequence shown here is derived from an EMBL/GenBank/DDBJ whole genome shotgun (WGS) entry which is preliminary data.</text>
</comment>
<organism evidence="2 3">
    <name type="scientific">Pseudallescheria apiosperma</name>
    <name type="common">Scedosporium apiospermum</name>
    <dbReference type="NCBI Taxonomy" id="563466"/>
    <lineage>
        <taxon>Eukaryota</taxon>
        <taxon>Fungi</taxon>
        <taxon>Dikarya</taxon>
        <taxon>Ascomycota</taxon>
        <taxon>Pezizomycotina</taxon>
        <taxon>Sordariomycetes</taxon>
        <taxon>Hypocreomycetidae</taxon>
        <taxon>Microascales</taxon>
        <taxon>Microascaceae</taxon>
        <taxon>Scedosporium</taxon>
    </lineage>
</organism>
<keyword evidence="1" id="KW-0732">Signal</keyword>
<dbReference type="EMBL" id="JOWA01000110">
    <property type="protein sequence ID" value="KEZ41397.1"/>
    <property type="molecule type" value="Genomic_DNA"/>
</dbReference>
<dbReference type="AlphaFoldDB" id="A0A084G235"/>
<protein>
    <submittedName>
        <fullName evidence="2">Uncharacterized protein</fullName>
    </submittedName>
</protein>
<dbReference type="HOGENOM" id="CLU_1403179_0_0_1"/>
<dbReference type="GeneID" id="27726593"/>
<feature type="chain" id="PRO_5001775244" evidence="1">
    <location>
        <begin position="18"/>
        <end position="194"/>
    </location>
</feature>
<dbReference type="VEuPathDB" id="FungiDB:SAPIO_CDS7521"/>
<dbReference type="Proteomes" id="UP000028545">
    <property type="component" value="Unassembled WGS sequence"/>
</dbReference>
<keyword evidence="3" id="KW-1185">Reference proteome</keyword>
<feature type="signal peptide" evidence="1">
    <location>
        <begin position="1"/>
        <end position="17"/>
    </location>
</feature>
<evidence type="ECO:0000313" key="2">
    <source>
        <dbReference type="EMBL" id="KEZ41397.1"/>
    </source>
</evidence>